<evidence type="ECO:0000313" key="3">
    <source>
        <dbReference type="Proteomes" id="UP000269412"/>
    </source>
</evidence>
<dbReference type="OrthoDB" id="9799122at2"/>
<comment type="caution">
    <text evidence="2">The sequence shown here is derived from an EMBL/GenBank/DDBJ whole genome shotgun (WGS) entry which is preliminary data.</text>
</comment>
<dbReference type="AlphaFoldDB" id="A0A495EDE2"/>
<organism evidence="2 3">
    <name type="scientific">Maribacter vaceletii</name>
    <dbReference type="NCBI Taxonomy" id="1206816"/>
    <lineage>
        <taxon>Bacteria</taxon>
        <taxon>Pseudomonadati</taxon>
        <taxon>Bacteroidota</taxon>
        <taxon>Flavobacteriia</taxon>
        <taxon>Flavobacteriales</taxon>
        <taxon>Flavobacteriaceae</taxon>
        <taxon>Maribacter</taxon>
    </lineage>
</organism>
<sequence length="234" mass="26478">MKVSIWSDIRCPFCYIGKRKFEAALENFPHKEEIIVEWKSFELDPHLETQPNVDYTEFFMEVKNVDKDTALSMFDRVNAMAKDVGLNFNVEKAITANSLNAHRLIHFAKKYNAADIVKETLLKAHLEDAKNIDAIDVLVQIANEVGLDSDKVKNMLVSEDFTYEVRQDELEARNLGINGVPFFVLDGKYGISGAQPESIFTEALENAWKKHKQEKLTILNTGEGSACDVDGNCD</sequence>
<dbReference type="Gene3D" id="3.40.30.10">
    <property type="entry name" value="Glutaredoxin"/>
    <property type="match status" value="1"/>
</dbReference>
<accession>A0A495EDE2</accession>
<feature type="domain" description="DSBA-like thioredoxin" evidence="1">
    <location>
        <begin position="3"/>
        <end position="204"/>
    </location>
</feature>
<dbReference type="InterPro" id="IPR036249">
    <property type="entry name" value="Thioredoxin-like_sf"/>
</dbReference>
<keyword evidence="3" id="KW-1185">Reference proteome</keyword>
<gene>
    <name evidence="2" type="ORF">CLV91_0717</name>
</gene>
<dbReference type="Proteomes" id="UP000269412">
    <property type="component" value="Unassembled WGS sequence"/>
</dbReference>
<dbReference type="GO" id="GO:0016853">
    <property type="term" value="F:isomerase activity"/>
    <property type="evidence" value="ECO:0007669"/>
    <property type="project" value="UniProtKB-KW"/>
</dbReference>
<dbReference type="EMBL" id="RBIQ01000007">
    <property type="protein sequence ID" value="RKR14639.1"/>
    <property type="molecule type" value="Genomic_DNA"/>
</dbReference>
<dbReference type="PANTHER" id="PTHR13887:SF41">
    <property type="entry name" value="THIOREDOXIN SUPERFAMILY PROTEIN"/>
    <property type="match status" value="1"/>
</dbReference>
<name>A0A495EDE2_9FLAO</name>
<dbReference type="RefSeq" id="WP_121064034.1">
    <property type="nucleotide sequence ID" value="NZ_RBIQ01000007.1"/>
</dbReference>
<dbReference type="Pfam" id="PF01323">
    <property type="entry name" value="DSBA"/>
    <property type="match status" value="1"/>
</dbReference>
<evidence type="ECO:0000313" key="2">
    <source>
        <dbReference type="EMBL" id="RKR14639.1"/>
    </source>
</evidence>
<protein>
    <submittedName>
        <fullName evidence="2">Putative DsbA family dithiol-disulfide isomerase</fullName>
    </submittedName>
</protein>
<dbReference type="PANTHER" id="PTHR13887">
    <property type="entry name" value="GLUTATHIONE S-TRANSFERASE KAPPA"/>
    <property type="match status" value="1"/>
</dbReference>
<proteinExistence type="predicted"/>
<dbReference type="SUPFAM" id="SSF52833">
    <property type="entry name" value="Thioredoxin-like"/>
    <property type="match status" value="1"/>
</dbReference>
<keyword evidence="2" id="KW-0413">Isomerase</keyword>
<reference evidence="2 3" key="1">
    <citation type="submission" date="2018-10" db="EMBL/GenBank/DDBJ databases">
        <title>Genomic Encyclopedia of Archaeal and Bacterial Type Strains, Phase II (KMG-II): from individual species to whole genera.</title>
        <authorList>
            <person name="Goeker M."/>
        </authorList>
    </citation>
    <scope>NUCLEOTIDE SEQUENCE [LARGE SCALE GENOMIC DNA]</scope>
    <source>
        <strain evidence="2 3">DSM 25230</strain>
    </source>
</reference>
<dbReference type="CDD" id="cd03024">
    <property type="entry name" value="DsbA_FrnE"/>
    <property type="match status" value="1"/>
</dbReference>
<evidence type="ECO:0000259" key="1">
    <source>
        <dbReference type="Pfam" id="PF01323"/>
    </source>
</evidence>
<dbReference type="GO" id="GO:0016491">
    <property type="term" value="F:oxidoreductase activity"/>
    <property type="evidence" value="ECO:0007669"/>
    <property type="project" value="InterPro"/>
</dbReference>
<dbReference type="InterPro" id="IPR001853">
    <property type="entry name" value="DSBA-like_thioredoxin_dom"/>
</dbReference>